<gene>
    <name evidence="1" type="ORF">HP397_01440</name>
</gene>
<reference evidence="1 2" key="1">
    <citation type="submission" date="2020-05" db="EMBL/GenBank/DDBJ databases">
        <title>Streptobacillus felis strain LHL191014123.</title>
        <authorList>
            <person name="Fawzy A."/>
            <person name="Rau J."/>
            <person name="Risse K."/>
            <person name="Schauerte N."/>
            <person name="Geiger C."/>
            <person name="Blom J."/>
            <person name="Imirzalioglu C."/>
            <person name="Falgenhauer J."/>
            <person name="Bach A."/>
            <person name="Herden C."/>
            <person name="Eisenberg T."/>
        </authorList>
    </citation>
    <scope>NUCLEOTIDE SEQUENCE [LARGE SCALE GENOMIC DNA]</scope>
    <source>
        <strain evidence="1 2">LHL191014123</strain>
    </source>
</reference>
<dbReference type="SUPFAM" id="SSF82185">
    <property type="entry name" value="Histone H3 K4-specific methyltransferase SET7/9 N-terminal domain"/>
    <property type="match status" value="2"/>
</dbReference>
<comment type="caution">
    <text evidence="1">The sequence shown here is derived from an EMBL/GenBank/DDBJ whole genome shotgun (WGS) entry which is preliminary data.</text>
</comment>
<dbReference type="Proteomes" id="UP000526184">
    <property type="component" value="Unassembled WGS sequence"/>
</dbReference>
<dbReference type="AlphaFoldDB" id="A0A7Z0PE45"/>
<dbReference type="RefSeq" id="WP_180135409.1">
    <property type="nucleotide sequence ID" value="NZ_JABMKT010000004.1"/>
</dbReference>
<evidence type="ECO:0000313" key="1">
    <source>
        <dbReference type="EMBL" id="NYV27492.1"/>
    </source>
</evidence>
<protein>
    <recommendedName>
        <fullName evidence="3">MORN repeat protein</fullName>
    </recommendedName>
</protein>
<dbReference type="EMBL" id="JABMKT010000004">
    <property type="protein sequence ID" value="NYV27492.1"/>
    <property type="molecule type" value="Genomic_DNA"/>
</dbReference>
<keyword evidence="2" id="KW-1185">Reference proteome</keyword>
<dbReference type="Gene3D" id="2.20.110.10">
    <property type="entry name" value="Histone H3 K4-specific methyltransferase SET7/9 N-terminal domain"/>
    <property type="match status" value="1"/>
</dbReference>
<name>A0A7Z0PE45_9FUSO</name>
<sequence length="400" mass="46319">MKKIFTMLLLLQLFLFSKEEVEIINGFKQGPFIETLDDGSIEKGTYVNNVKNGEFTLEVPEINLLLKGTYLNGFLNGVEKVYKDGNFVGEITYFQNEQLGEQLEYIDELTRSGYMGMNRNGYFELKTPDSVISFKEEDALINGQVIINKNNGDKIYLTMFEGITLGDIKYVKSNGEIKFYEYLFDIDEITPSEEKFLETIYLYLEENKVEKINNLKQGDVKIEIDDVKIEYSYVNNEINGTVKLIFPEVTKEINFKDGKRDGESKYTIGSFTEIKRYKNDLLDGMSIRGNQNIYYTKGRINKIVNHIDDNSFVTINFVNEKPVGNLTITENGIVRIEGTYDENHILVFDGKDIAKDGDKVLLYDSKHIPMYIIVIKENGEKRQYKKINDYLENKEYVIIK</sequence>
<organism evidence="1 2">
    <name type="scientific">Streptobacillus felis</name>
    <dbReference type="NCBI Taxonomy" id="1384509"/>
    <lineage>
        <taxon>Bacteria</taxon>
        <taxon>Fusobacteriati</taxon>
        <taxon>Fusobacteriota</taxon>
        <taxon>Fusobacteriia</taxon>
        <taxon>Fusobacteriales</taxon>
        <taxon>Leptotrichiaceae</taxon>
        <taxon>Streptobacillus</taxon>
    </lineage>
</organism>
<evidence type="ECO:0000313" key="2">
    <source>
        <dbReference type="Proteomes" id="UP000526184"/>
    </source>
</evidence>
<evidence type="ECO:0008006" key="3">
    <source>
        <dbReference type="Google" id="ProtNLM"/>
    </source>
</evidence>
<accession>A0A7Z0PE45</accession>
<proteinExistence type="predicted"/>